<keyword evidence="13" id="KW-1185">Reference proteome</keyword>
<evidence type="ECO:0000256" key="6">
    <source>
        <dbReference type="ARBA" id="ARBA00023002"/>
    </source>
</evidence>
<evidence type="ECO:0000256" key="4">
    <source>
        <dbReference type="ARBA" id="ARBA00022827"/>
    </source>
</evidence>
<comment type="cofactor">
    <cofactor evidence="1 8 9">
        <name>FAD</name>
        <dbReference type="ChEBI" id="CHEBI:57692"/>
    </cofactor>
</comment>
<dbReference type="PRINTS" id="PR00419">
    <property type="entry name" value="ADXRDTASE"/>
</dbReference>
<dbReference type="EMBL" id="CAACVR010000045">
    <property type="protein sequence ID" value="VEU23601.1"/>
    <property type="molecule type" value="Genomic_DNA"/>
</dbReference>
<evidence type="ECO:0000256" key="8">
    <source>
        <dbReference type="PIRNR" id="PIRNR000362"/>
    </source>
</evidence>
<feature type="binding site" evidence="9">
    <location>
        <position position="97"/>
    </location>
    <ligand>
        <name>FAD</name>
        <dbReference type="ChEBI" id="CHEBI:57692"/>
    </ligand>
</feature>
<feature type="domain" description="FAD/NAD(P)-binding" evidence="11">
    <location>
        <begin position="21"/>
        <end position="233"/>
    </location>
</feature>
<dbReference type="GO" id="GO:0005739">
    <property type="term" value="C:mitochondrion"/>
    <property type="evidence" value="ECO:0007669"/>
    <property type="project" value="UniProtKB-SubCell"/>
</dbReference>
<keyword evidence="6 8" id="KW-0560">Oxidoreductase</keyword>
<dbReference type="InterPro" id="IPR055275">
    <property type="entry name" value="Ferredox_Rdtase"/>
</dbReference>
<evidence type="ECO:0000256" key="9">
    <source>
        <dbReference type="PIRSR" id="PIRSR000362-1"/>
    </source>
</evidence>
<evidence type="ECO:0000256" key="7">
    <source>
        <dbReference type="ARBA" id="ARBA00048933"/>
    </source>
</evidence>
<dbReference type="SUPFAM" id="SSF51971">
    <property type="entry name" value="Nucleotide-binding domain"/>
    <property type="match status" value="1"/>
</dbReference>
<dbReference type="AlphaFoldDB" id="A0A448YRR0"/>
<dbReference type="InterPro" id="IPR036188">
    <property type="entry name" value="FAD/NAD-bd_sf"/>
</dbReference>
<dbReference type="SUPFAM" id="SSF51905">
    <property type="entry name" value="FAD/NAD(P)-binding domain"/>
    <property type="match status" value="1"/>
</dbReference>
<evidence type="ECO:0000313" key="13">
    <source>
        <dbReference type="Proteomes" id="UP000290900"/>
    </source>
</evidence>
<dbReference type="OrthoDB" id="333024at2759"/>
<evidence type="ECO:0000256" key="2">
    <source>
        <dbReference type="ARBA" id="ARBA00008312"/>
    </source>
</evidence>
<keyword evidence="5 8" id="KW-0521">NADP</keyword>
<accession>A0A448YRR0</accession>
<evidence type="ECO:0000256" key="10">
    <source>
        <dbReference type="PIRSR" id="PIRSR000362-2"/>
    </source>
</evidence>
<comment type="catalytic activity">
    <reaction evidence="7 8">
        <text>2 reduced [adrenodoxin] + NADP(+) + H(+) = 2 oxidized [adrenodoxin] + NADPH</text>
        <dbReference type="Rhea" id="RHEA:42312"/>
        <dbReference type="Rhea" id="RHEA-COMP:9998"/>
        <dbReference type="Rhea" id="RHEA-COMP:9999"/>
        <dbReference type="ChEBI" id="CHEBI:15378"/>
        <dbReference type="ChEBI" id="CHEBI:33737"/>
        <dbReference type="ChEBI" id="CHEBI:33738"/>
        <dbReference type="ChEBI" id="CHEBI:57783"/>
        <dbReference type="ChEBI" id="CHEBI:58349"/>
        <dbReference type="EC" id="1.18.1.6"/>
    </reaction>
</comment>
<dbReference type="Gene3D" id="3.40.50.720">
    <property type="entry name" value="NAD(P)-binding Rossmann-like Domain"/>
    <property type="match status" value="1"/>
</dbReference>
<dbReference type="PANTHER" id="PTHR48467">
    <property type="entry name" value="GLUTAMATE SYNTHASE 1 [NADH], CHLOROPLASTIC-LIKE"/>
    <property type="match status" value="1"/>
</dbReference>
<comment type="subcellular location">
    <subcellularLocation>
        <location evidence="8">Mitochondrion</location>
    </subcellularLocation>
</comment>
<dbReference type="EC" id="1.18.1.6" evidence="8"/>
<evidence type="ECO:0000256" key="5">
    <source>
        <dbReference type="ARBA" id="ARBA00022857"/>
    </source>
</evidence>
<dbReference type="PANTHER" id="PTHR48467:SF1">
    <property type="entry name" value="GLUTAMATE SYNTHASE 1 [NADH], CHLOROPLASTIC-LIKE"/>
    <property type="match status" value="1"/>
</dbReference>
<dbReference type="Gene3D" id="3.50.50.60">
    <property type="entry name" value="FAD/NAD(P)-binding domain"/>
    <property type="match status" value="1"/>
</dbReference>
<keyword evidence="8" id="KW-0496">Mitochondrion</keyword>
<reference evidence="12 13" key="1">
    <citation type="submission" date="2018-12" db="EMBL/GenBank/DDBJ databases">
        <authorList>
            <person name="Tiukova I."/>
            <person name="Dainat J."/>
        </authorList>
    </citation>
    <scope>NUCLEOTIDE SEQUENCE [LARGE SCALE GENOMIC DNA]</scope>
</reference>
<dbReference type="PIRSF" id="PIRSF000362">
    <property type="entry name" value="FNR"/>
    <property type="match status" value="1"/>
</dbReference>
<dbReference type="FunCoup" id="A0A448YRR0">
    <property type="interactions" value="566"/>
</dbReference>
<proteinExistence type="inferred from homology"/>
<feature type="binding site" evidence="9">
    <location>
        <begin position="404"/>
        <end position="406"/>
    </location>
    <ligand>
        <name>FAD</name>
        <dbReference type="ChEBI" id="CHEBI:57692"/>
    </ligand>
</feature>
<dbReference type="InterPro" id="IPR023753">
    <property type="entry name" value="FAD/NAD-binding_dom"/>
</dbReference>
<evidence type="ECO:0000259" key="11">
    <source>
        <dbReference type="Pfam" id="PF07992"/>
    </source>
</evidence>
<feature type="binding site" evidence="10">
    <location>
        <begin position="170"/>
        <end position="173"/>
    </location>
    <ligand>
        <name>NADP(+)</name>
        <dbReference type="ChEBI" id="CHEBI:58349"/>
    </ligand>
</feature>
<feature type="binding site" evidence="10">
    <location>
        <position position="227"/>
    </location>
    <ligand>
        <name>NADP(+)</name>
        <dbReference type="ChEBI" id="CHEBI:58349"/>
    </ligand>
</feature>
<protein>
    <recommendedName>
        <fullName evidence="8">NADPH:adrenodoxin oxidoreductase, mitochondrial</fullName>
        <ecNumber evidence="8">1.18.1.6</ecNumber>
    </recommendedName>
</protein>
<keyword evidence="4 8" id="KW-0274">FAD</keyword>
<dbReference type="Pfam" id="PF07992">
    <property type="entry name" value="Pyr_redox_2"/>
    <property type="match status" value="1"/>
</dbReference>
<feature type="binding site" evidence="9">
    <location>
        <position position="61"/>
    </location>
    <ligand>
        <name>FAD</name>
        <dbReference type="ChEBI" id="CHEBI:57692"/>
    </ligand>
</feature>
<dbReference type="STRING" id="13370.A0A448YRR0"/>
<feature type="binding site" evidence="10">
    <location>
        <begin position="215"/>
        <end position="216"/>
    </location>
    <ligand>
        <name>NADP(+)</name>
        <dbReference type="ChEBI" id="CHEBI:58349"/>
    </ligand>
</feature>
<organism evidence="12 13">
    <name type="scientific">Brettanomyces naardenensis</name>
    <name type="common">Yeast</name>
    <dbReference type="NCBI Taxonomy" id="13370"/>
    <lineage>
        <taxon>Eukaryota</taxon>
        <taxon>Fungi</taxon>
        <taxon>Dikarya</taxon>
        <taxon>Ascomycota</taxon>
        <taxon>Saccharomycotina</taxon>
        <taxon>Pichiomycetes</taxon>
        <taxon>Pichiales</taxon>
        <taxon>Pichiaceae</taxon>
        <taxon>Brettanomyces</taxon>
    </lineage>
</organism>
<sequence length="488" mass="54907">MLNLTKVGRRFFSFSRSAYSKKVAVIGAGPSGFYTSLNLLKDKDPALQIDMFEKNPCPFGLVRYGVAPDHPEVKNCQERFQDTRNDRRFQYFGNVSVGSDIKLKELYDNYDVVVYSYGSSLENKLGIPGEDDHPAIINSRAFVGWYNGDPDYRDLDPPLDKVDSVIIIGNGNVAIDIARILMAPVDSHWKTTDITEHALRILKKSTVEKVTIVARRGFLESKFTNKEFKELLELHNEGVYFGGWPEEKFSSLKDLKLGRVDKRRLSLVNKYKSVIDEEAKDAETGKVKKVWYLDYLKSPIGFKVDSNDPSLLEEVIFRDNAITIQHDPDTGKYKSTITPTDGFSSIVCQMVIPSIGYKCEPMEEFEELGIPFDTGRGIIPNVDGKVEGRDDSFCVGWIANGSRGNINSTVMTSSLLAGIIQDQLKVVADGTDKPGRTSTESLLENRKVRVVNWDDWVKISEYERSQGEPKGKPGEKVTDYGEMLKICK</sequence>
<evidence type="ECO:0000256" key="3">
    <source>
        <dbReference type="ARBA" id="ARBA00022630"/>
    </source>
</evidence>
<gene>
    <name evidence="12" type="ORF">BRENAR_LOCUS4331</name>
</gene>
<dbReference type="GO" id="GO:0016491">
    <property type="term" value="F:oxidoreductase activity"/>
    <property type="evidence" value="ECO:0007669"/>
    <property type="project" value="UniProtKB-KW"/>
</dbReference>
<name>A0A448YRR0_BRENA</name>
<feature type="binding site" evidence="9">
    <location>
        <position position="31"/>
    </location>
    <ligand>
        <name>FAD</name>
        <dbReference type="ChEBI" id="CHEBI:57692"/>
    </ligand>
</feature>
<dbReference type="Proteomes" id="UP000290900">
    <property type="component" value="Unassembled WGS sequence"/>
</dbReference>
<comment type="similarity">
    <text evidence="2 8">Belongs to the ferredoxin--NADP reductase type 1 family.</text>
</comment>
<feature type="binding site" evidence="10">
    <location>
        <position position="404"/>
    </location>
    <ligand>
        <name>NADP(+)</name>
        <dbReference type="ChEBI" id="CHEBI:58349"/>
    </ligand>
</feature>
<keyword evidence="3 8" id="KW-0285">Flavoprotein</keyword>
<dbReference type="InParanoid" id="A0A448YRR0"/>
<feature type="binding site" evidence="9">
    <location>
        <position position="53"/>
    </location>
    <ligand>
        <name>FAD</name>
        <dbReference type="ChEBI" id="CHEBI:57692"/>
    </ligand>
</feature>
<dbReference type="InterPro" id="IPR021163">
    <property type="entry name" value="Ferredox_Rdtase_adrenod"/>
</dbReference>
<evidence type="ECO:0000313" key="12">
    <source>
        <dbReference type="EMBL" id="VEU23601.1"/>
    </source>
</evidence>
<feature type="binding site" evidence="9">
    <location>
        <position position="397"/>
    </location>
    <ligand>
        <name>FAD</name>
        <dbReference type="ChEBI" id="CHEBI:57692"/>
    </ligand>
</feature>
<evidence type="ECO:0000256" key="1">
    <source>
        <dbReference type="ARBA" id="ARBA00001974"/>
    </source>
</evidence>